<evidence type="ECO:0000313" key="1">
    <source>
        <dbReference type="EMBL" id="MDR6701539.1"/>
    </source>
</evidence>
<dbReference type="Proteomes" id="UP001265315">
    <property type="component" value="Unassembled WGS sequence"/>
</dbReference>
<evidence type="ECO:0008006" key="3">
    <source>
        <dbReference type="Google" id="ProtNLM"/>
    </source>
</evidence>
<dbReference type="EMBL" id="JAVDSW010000001">
    <property type="protein sequence ID" value="MDR6701539.1"/>
    <property type="molecule type" value="Genomic_DNA"/>
</dbReference>
<protein>
    <recommendedName>
        <fullName evidence="3">DUF4393 domain-containing protein</fullName>
    </recommendedName>
</protein>
<organism evidence="1 2">
    <name type="scientific">Agrobacterium tumefaciens</name>
    <dbReference type="NCBI Taxonomy" id="358"/>
    <lineage>
        <taxon>Bacteria</taxon>
        <taxon>Pseudomonadati</taxon>
        <taxon>Pseudomonadota</taxon>
        <taxon>Alphaproteobacteria</taxon>
        <taxon>Hyphomicrobiales</taxon>
        <taxon>Rhizobiaceae</taxon>
        <taxon>Rhizobium/Agrobacterium group</taxon>
        <taxon>Agrobacterium</taxon>
        <taxon>Agrobacterium tumefaciens complex</taxon>
    </lineage>
</organism>
<dbReference type="RefSeq" id="WP_209689136.1">
    <property type="nucleotide sequence ID" value="NZ_JAGIPM010000001.1"/>
</dbReference>
<name>A0AAW8LRK0_AGRTU</name>
<evidence type="ECO:0000313" key="2">
    <source>
        <dbReference type="Proteomes" id="UP001265315"/>
    </source>
</evidence>
<comment type="caution">
    <text evidence="1">The sequence shown here is derived from an EMBL/GenBank/DDBJ whole genome shotgun (WGS) entry which is preliminary data.</text>
</comment>
<dbReference type="Pfam" id="PF14337">
    <property type="entry name" value="Abi_alpha"/>
    <property type="match status" value="1"/>
</dbReference>
<dbReference type="InterPro" id="IPR025506">
    <property type="entry name" value="Abi_alpha"/>
</dbReference>
<reference evidence="1" key="1">
    <citation type="submission" date="2023-07" db="EMBL/GenBank/DDBJ databases">
        <title>Sorghum-associated microbial communities from plants grown in Nebraska, USA.</title>
        <authorList>
            <person name="Schachtman D."/>
        </authorList>
    </citation>
    <scope>NUCLEOTIDE SEQUENCE</scope>
    <source>
        <strain evidence="1">1457</strain>
    </source>
</reference>
<accession>A0AAW8LRK0</accession>
<dbReference type="AlphaFoldDB" id="A0AAW8LRK0"/>
<proteinExistence type="predicted"/>
<gene>
    <name evidence="1" type="ORF">J2W61_001367</name>
</gene>
<sequence>MTSENDKAPKIVLLESEIEAAAGRVAERALNEAWAGASNLFGDVFGGLVGDRIKQWRTRNLVDALVKTRDHLAEQGIPIEKAKSLPAGEVFAIFEGASKTDDIDLRHMWSALLSNGMNPVKDAFIDPSFSRVLQNLSGLDARLLRCVGSYETALADARRRASRVWEGVSSDPNWQNSPDHKKRSEKVRSIAEEFDKRSGELLAEINGTYSADHVSYSLSSLLRSDLLDTVDGILIDRQLVNLRSGPHGDRLVADTTNLSKVLKKIQRRLERGFDVGKNLSQSTSSSPLLNGHQALAYTLTDYAKRFLAACT</sequence>